<dbReference type="GeneID" id="30027470"/>
<gene>
    <name evidence="1" type="ORF">METBIDRAFT_143259</name>
</gene>
<dbReference type="AlphaFoldDB" id="A0A1A0HD63"/>
<name>A0A1A0HD63_9ASCO</name>
<accession>A0A1A0HD63</accession>
<evidence type="ECO:0000313" key="1">
    <source>
        <dbReference type="EMBL" id="OBA21956.1"/>
    </source>
</evidence>
<reference evidence="1 2" key="1">
    <citation type="submission" date="2016-05" db="EMBL/GenBank/DDBJ databases">
        <title>Comparative genomics of biotechnologically important yeasts.</title>
        <authorList>
            <consortium name="DOE Joint Genome Institute"/>
            <person name="Riley R."/>
            <person name="Haridas S."/>
            <person name="Wolfe K.H."/>
            <person name="Lopes M.R."/>
            <person name="Hittinger C.T."/>
            <person name="Goker M."/>
            <person name="Salamov A."/>
            <person name="Wisecaver J."/>
            <person name="Long T.M."/>
            <person name="Aerts A.L."/>
            <person name="Barry K."/>
            <person name="Choi C."/>
            <person name="Clum A."/>
            <person name="Coughlan A.Y."/>
            <person name="Deshpande S."/>
            <person name="Douglass A.P."/>
            <person name="Hanson S.J."/>
            <person name="Klenk H.-P."/>
            <person name="LaButti K."/>
            <person name="Lapidus A."/>
            <person name="Lindquist E."/>
            <person name="Lipzen A."/>
            <person name="Meier-kolthoff J.P."/>
            <person name="Ohm R.A."/>
            <person name="Otillar R.P."/>
            <person name="Pangilinan J."/>
            <person name="Peng Y."/>
            <person name="Rokas A."/>
            <person name="Rosa C.A."/>
            <person name="Scheuner C."/>
            <person name="Sibirny A.A."/>
            <person name="Slot J.C."/>
            <person name="Stielow J.B."/>
            <person name="Sun H."/>
            <person name="Kurtzman C.P."/>
            <person name="Blackwell M."/>
            <person name="Grigoriev I.V."/>
            <person name="Jeffries T.W."/>
        </authorList>
    </citation>
    <scope>NUCLEOTIDE SEQUENCE [LARGE SCALE GENOMIC DNA]</scope>
    <source>
        <strain evidence="1 2">NRRL YB-4993</strain>
    </source>
</reference>
<evidence type="ECO:0000313" key="2">
    <source>
        <dbReference type="Proteomes" id="UP000092555"/>
    </source>
</evidence>
<sequence length="85" mass="9552">MDYYGDNVRGVYRERVENMRSRHGLPGGKEKIVMDIQLGPTRSLLTWDMRPVLAYAREMGACSATSREFPCGEARASAVCFLGHI</sequence>
<proteinExistence type="predicted"/>
<organism evidence="1 2">
    <name type="scientific">Metschnikowia bicuspidata var. bicuspidata NRRL YB-4993</name>
    <dbReference type="NCBI Taxonomy" id="869754"/>
    <lineage>
        <taxon>Eukaryota</taxon>
        <taxon>Fungi</taxon>
        <taxon>Dikarya</taxon>
        <taxon>Ascomycota</taxon>
        <taxon>Saccharomycotina</taxon>
        <taxon>Pichiomycetes</taxon>
        <taxon>Metschnikowiaceae</taxon>
        <taxon>Metschnikowia</taxon>
    </lineage>
</organism>
<dbReference type="EMBL" id="LXTC01000002">
    <property type="protein sequence ID" value="OBA21956.1"/>
    <property type="molecule type" value="Genomic_DNA"/>
</dbReference>
<comment type="caution">
    <text evidence="1">The sequence shown here is derived from an EMBL/GenBank/DDBJ whole genome shotgun (WGS) entry which is preliminary data.</text>
</comment>
<protein>
    <submittedName>
        <fullName evidence="1">Uncharacterized protein</fullName>
    </submittedName>
</protein>
<dbReference type="Proteomes" id="UP000092555">
    <property type="component" value="Unassembled WGS sequence"/>
</dbReference>
<dbReference type="RefSeq" id="XP_018712452.1">
    <property type="nucleotide sequence ID" value="XM_018854494.1"/>
</dbReference>
<keyword evidence="2" id="KW-1185">Reference proteome</keyword>